<dbReference type="Pfam" id="PF11250">
    <property type="entry name" value="FAF"/>
    <property type="match status" value="1"/>
</dbReference>
<feature type="compositionally biased region" description="Acidic residues" evidence="2">
    <location>
        <begin position="327"/>
        <end position="339"/>
    </location>
</feature>
<dbReference type="EMBL" id="CM029053">
    <property type="protein sequence ID" value="KAG2546535.1"/>
    <property type="molecule type" value="Genomic_DNA"/>
</dbReference>
<proteinExistence type="inferred from homology"/>
<feature type="domain" description="FAF" evidence="3">
    <location>
        <begin position="167"/>
        <end position="220"/>
    </location>
</feature>
<dbReference type="PANTHER" id="PTHR33155:SF3">
    <property type="entry name" value="PROTEIN FAF-LIKE, CHLOROPLASTIC"/>
    <property type="match status" value="1"/>
</dbReference>
<evidence type="ECO:0000256" key="2">
    <source>
        <dbReference type="SAM" id="MobiDB-lite"/>
    </source>
</evidence>
<sequence>MSVAVCRGPAVPTFEAPSWLRPVEPYKQPEAVVDDRPKQADIWNAIQADVNRAAAGADKASSKPYVHPLVRRSSSLMSQKSLEVCTESLGNETGSGDFTSSLDLACLLDSELPAAAAAAPAEESFWQHAAAANRGCEEDEEEQWEGNKDLAAVNYHCSAGTRSPRRAFPPPLPSMSRRDGPCLRMRPRREDGRLVVDAVAVRPRGYLHARRQGGRLRLSLVECCARDQSEETKITAAAAEAPYFPTMEPRNVQEAESEVEMEEEDEADEEEVEVVDRGTVVEVKVSSQPQTPAAAKVHRSTLVINKFVGSTPLSVDHQPRCHADTAAEPEAEASDDEEAAAAQSPRPSLRRVPSSTTTLAAAVAVASTGTDVVPPAPEDEDGCGGVHLSASAAADAEPKQLLLFTSRRGDKQDLLQSVRRCRQLRQKPLFILEPYCIATS</sequence>
<dbReference type="AlphaFoldDB" id="A0A8T0NCD6"/>
<feature type="region of interest" description="Disordered" evidence="2">
    <location>
        <begin position="313"/>
        <end position="354"/>
    </location>
</feature>
<gene>
    <name evidence="4" type="ORF">PVAP13_9KG031900</name>
</gene>
<comment type="similarity">
    <text evidence="1">Belongs to the fantastic four family.</text>
</comment>
<dbReference type="EMBL" id="CM029053">
    <property type="protein sequence ID" value="KAG2546536.1"/>
    <property type="molecule type" value="Genomic_DNA"/>
</dbReference>
<evidence type="ECO:0000259" key="3">
    <source>
        <dbReference type="Pfam" id="PF11250"/>
    </source>
</evidence>
<evidence type="ECO:0000256" key="1">
    <source>
        <dbReference type="ARBA" id="ARBA00008690"/>
    </source>
</evidence>
<dbReference type="InterPro" id="IPR021410">
    <property type="entry name" value="FAF"/>
</dbReference>
<feature type="region of interest" description="Disordered" evidence="2">
    <location>
        <begin position="162"/>
        <end position="184"/>
    </location>
</feature>
<feature type="compositionally biased region" description="Low complexity" evidence="2">
    <location>
        <begin position="340"/>
        <end position="354"/>
    </location>
</feature>
<comment type="caution">
    <text evidence="4">The sequence shown here is derived from an EMBL/GenBank/DDBJ whole genome shotgun (WGS) entry which is preliminary data.</text>
</comment>
<dbReference type="OrthoDB" id="1303570at2759"/>
<reference evidence="4" key="1">
    <citation type="submission" date="2020-05" db="EMBL/GenBank/DDBJ databases">
        <title>WGS assembly of Panicum virgatum.</title>
        <authorList>
            <person name="Lovell J.T."/>
            <person name="Jenkins J."/>
            <person name="Shu S."/>
            <person name="Juenger T.E."/>
            <person name="Schmutz J."/>
        </authorList>
    </citation>
    <scope>NUCLEOTIDE SEQUENCE</scope>
    <source>
        <strain evidence="4">AP13</strain>
    </source>
</reference>
<dbReference type="InterPro" id="IPR046431">
    <property type="entry name" value="FAF_dom"/>
</dbReference>
<organism evidence="4 5">
    <name type="scientific">Panicum virgatum</name>
    <name type="common">Blackwell switchgrass</name>
    <dbReference type="NCBI Taxonomy" id="38727"/>
    <lineage>
        <taxon>Eukaryota</taxon>
        <taxon>Viridiplantae</taxon>
        <taxon>Streptophyta</taxon>
        <taxon>Embryophyta</taxon>
        <taxon>Tracheophyta</taxon>
        <taxon>Spermatophyta</taxon>
        <taxon>Magnoliopsida</taxon>
        <taxon>Liliopsida</taxon>
        <taxon>Poales</taxon>
        <taxon>Poaceae</taxon>
        <taxon>PACMAD clade</taxon>
        <taxon>Panicoideae</taxon>
        <taxon>Panicodae</taxon>
        <taxon>Paniceae</taxon>
        <taxon>Panicinae</taxon>
        <taxon>Panicum</taxon>
        <taxon>Panicum sect. Hiantes</taxon>
    </lineage>
</organism>
<evidence type="ECO:0000313" key="4">
    <source>
        <dbReference type="EMBL" id="KAG2546535.1"/>
    </source>
</evidence>
<evidence type="ECO:0000313" key="5">
    <source>
        <dbReference type="Proteomes" id="UP000823388"/>
    </source>
</evidence>
<keyword evidence="5" id="KW-1185">Reference proteome</keyword>
<accession>A0A8T0NCD6</accession>
<name>A0A8T0NCD6_PANVG</name>
<protein>
    <recommendedName>
        <fullName evidence="3">FAF domain-containing protein</fullName>
    </recommendedName>
</protein>
<dbReference type="PANTHER" id="PTHR33155">
    <property type="entry name" value="FANTASTIC FOUR-LIKE PROTEIN (DUF3049)"/>
    <property type="match status" value="1"/>
</dbReference>
<dbReference type="Proteomes" id="UP000823388">
    <property type="component" value="Chromosome 9K"/>
</dbReference>